<sequence length="425" mass="48498">MSPRTAGESKCYSLPRSLLVRLSEPIRETLSRTPYTPPEGAAVSVKSLLESLLPSDDEPPEERFRKEVCDFVLCCAALAAAESDDSPTLFWVTKDLISMAKSALRQLASAVSFESERELVIGLMPDVLPVVKGVIKETCVDTEEDDVIAASAKAPVAYAMVAAHQFRWLVLQVAYPDLGKLLWLVIPCALTSLDHWSTEVKEQGIAIFIHIVKNVNAAELSWYEEAVLDVCCRNIPGADELWHHVVEVSVLLLTSTQRTNPRSPWFERILSEMLGHLERQPFNIERRVAWLTQIEPIFDVMGLFILAHFKRIFNLFFQWMHADDEKTIVLVLQRLHTIIKLTWIRKSPHFERLVDELTLLYKETALRKNRDVIRNQILKLLVLLQQCKGSQFEKAWDKHKNDPDLTMMISSFNDLLNETQLAKTI</sequence>
<gene>
    <name evidence="1" type="ORF">Cni_G02767</name>
</gene>
<proteinExistence type="predicted"/>
<reference evidence="1 2" key="1">
    <citation type="submission" date="2023-10" db="EMBL/GenBank/DDBJ databases">
        <title>Chromosome-scale genome assembly provides insights into flower coloration mechanisms of Canna indica.</title>
        <authorList>
            <person name="Li C."/>
        </authorList>
    </citation>
    <scope>NUCLEOTIDE SEQUENCE [LARGE SCALE GENOMIC DNA]</scope>
    <source>
        <tissue evidence="1">Flower</tissue>
    </source>
</reference>
<name>A0AAQ3Q0C1_9LILI</name>
<dbReference type="InterPro" id="IPR016024">
    <property type="entry name" value="ARM-type_fold"/>
</dbReference>
<dbReference type="PANTHER" id="PTHR14873">
    <property type="entry name" value="OS06G0694100 PROTEIN"/>
    <property type="match status" value="1"/>
</dbReference>
<evidence type="ECO:0000313" key="1">
    <source>
        <dbReference type="EMBL" id="WOK94065.1"/>
    </source>
</evidence>
<dbReference type="EMBL" id="CP136890">
    <property type="protein sequence ID" value="WOK94065.1"/>
    <property type="molecule type" value="Genomic_DNA"/>
</dbReference>
<dbReference type="SUPFAM" id="SSF48371">
    <property type="entry name" value="ARM repeat"/>
    <property type="match status" value="1"/>
</dbReference>
<organism evidence="1 2">
    <name type="scientific">Canna indica</name>
    <name type="common">Indian-shot</name>
    <dbReference type="NCBI Taxonomy" id="4628"/>
    <lineage>
        <taxon>Eukaryota</taxon>
        <taxon>Viridiplantae</taxon>
        <taxon>Streptophyta</taxon>
        <taxon>Embryophyta</taxon>
        <taxon>Tracheophyta</taxon>
        <taxon>Spermatophyta</taxon>
        <taxon>Magnoliopsida</taxon>
        <taxon>Liliopsida</taxon>
        <taxon>Zingiberales</taxon>
        <taxon>Cannaceae</taxon>
        <taxon>Canna</taxon>
    </lineage>
</organism>
<evidence type="ECO:0000313" key="2">
    <source>
        <dbReference type="Proteomes" id="UP001327560"/>
    </source>
</evidence>
<protein>
    <recommendedName>
        <fullName evidence="3">ARM repeat superfamily protein</fullName>
    </recommendedName>
</protein>
<evidence type="ECO:0008006" key="3">
    <source>
        <dbReference type="Google" id="ProtNLM"/>
    </source>
</evidence>
<dbReference type="PANTHER" id="PTHR14873:SF1">
    <property type="entry name" value="OS06G0694100 PROTEIN"/>
    <property type="match status" value="1"/>
</dbReference>
<dbReference type="Proteomes" id="UP001327560">
    <property type="component" value="Chromosome 1"/>
</dbReference>
<dbReference type="AlphaFoldDB" id="A0AAQ3Q0C1"/>
<keyword evidence="2" id="KW-1185">Reference proteome</keyword>
<accession>A0AAQ3Q0C1</accession>